<dbReference type="Proteomes" id="UP000053097">
    <property type="component" value="Unassembled WGS sequence"/>
</dbReference>
<reference evidence="2 3" key="1">
    <citation type="journal article" date="2014" name="Curr. Biol.">
        <title>The genome of the clonal raider ant Cerapachys biroi.</title>
        <authorList>
            <person name="Oxley P.R."/>
            <person name="Ji L."/>
            <person name="Fetter-Pruneda I."/>
            <person name="McKenzie S.K."/>
            <person name="Li C."/>
            <person name="Hu H."/>
            <person name="Zhang G."/>
            <person name="Kronauer D.J."/>
        </authorList>
    </citation>
    <scope>NUCLEOTIDE SEQUENCE [LARGE SCALE GENOMIC DNA]</scope>
</reference>
<protein>
    <submittedName>
        <fullName evidence="2">Uncharacterized protein</fullName>
    </submittedName>
</protein>
<proteinExistence type="predicted"/>
<dbReference type="EMBL" id="KK107139">
    <property type="protein sequence ID" value="EZA57718.1"/>
    <property type="molecule type" value="Genomic_DNA"/>
</dbReference>
<feature type="compositionally biased region" description="Basic and acidic residues" evidence="1">
    <location>
        <begin position="21"/>
        <end position="35"/>
    </location>
</feature>
<name>A0A026WP40_OOCBI</name>
<sequence>MKNSVQKKLIDATEFIKKSMEHKPPSGILEEEHSKTTLRNRFNKCSGTSPTRDGISPGRPRV</sequence>
<organism evidence="2 3">
    <name type="scientific">Ooceraea biroi</name>
    <name type="common">Clonal raider ant</name>
    <name type="synonym">Cerapachys biroi</name>
    <dbReference type="NCBI Taxonomy" id="2015173"/>
    <lineage>
        <taxon>Eukaryota</taxon>
        <taxon>Metazoa</taxon>
        <taxon>Ecdysozoa</taxon>
        <taxon>Arthropoda</taxon>
        <taxon>Hexapoda</taxon>
        <taxon>Insecta</taxon>
        <taxon>Pterygota</taxon>
        <taxon>Neoptera</taxon>
        <taxon>Endopterygota</taxon>
        <taxon>Hymenoptera</taxon>
        <taxon>Apocrita</taxon>
        <taxon>Aculeata</taxon>
        <taxon>Formicoidea</taxon>
        <taxon>Formicidae</taxon>
        <taxon>Dorylinae</taxon>
        <taxon>Ooceraea</taxon>
    </lineage>
</organism>
<accession>A0A026WP40</accession>
<keyword evidence="3" id="KW-1185">Reference proteome</keyword>
<evidence type="ECO:0000256" key="1">
    <source>
        <dbReference type="SAM" id="MobiDB-lite"/>
    </source>
</evidence>
<evidence type="ECO:0000313" key="3">
    <source>
        <dbReference type="Proteomes" id="UP000053097"/>
    </source>
</evidence>
<evidence type="ECO:0000313" key="2">
    <source>
        <dbReference type="EMBL" id="EZA57718.1"/>
    </source>
</evidence>
<feature type="region of interest" description="Disordered" evidence="1">
    <location>
        <begin position="21"/>
        <end position="62"/>
    </location>
</feature>
<dbReference type="AlphaFoldDB" id="A0A026WP40"/>
<gene>
    <name evidence="2" type="ORF">X777_00818</name>
</gene>